<proteinExistence type="predicted"/>
<dbReference type="Proteomes" id="UP001143330">
    <property type="component" value="Unassembled WGS sequence"/>
</dbReference>
<gene>
    <name evidence="2" type="ORF">GCM10017653_47230</name>
</gene>
<feature type="region of interest" description="Disordered" evidence="1">
    <location>
        <begin position="65"/>
        <end position="88"/>
    </location>
</feature>
<reference evidence="2" key="1">
    <citation type="journal article" date="2014" name="Int. J. Syst. Evol. Microbiol.">
        <title>Complete genome sequence of Corynebacterium casei LMG S-19264T (=DSM 44701T), isolated from a smear-ripened cheese.</title>
        <authorList>
            <consortium name="US DOE Joint Genome Institute (JGI-PGF)"/>
            <person name="Walter F."/>
            <person name="Albersmeier A."/>
            <person name="Kalinowski J."/>
            <person name="Ruckert C."/>
        </authorList>
    </citation>
    <scope>NUCLEOTIDE SEQUENCE</scope>
    <source>
        <strain evidence="2">VKM B-2789</strain>
    </source>
</reference>
<sequence length="88" mass="9982">MEIETKAHLRALAETYSAIRKASLTSVMKEAASDGSLLTNLDQGRTITLRRVDEIRQWFSDRWPDDVPWPDSSWPRPEPRELAEGSAA</sequence>
<evidence type="ECO:0000313" key="2">
    <source>
        <dbReference type="EMBL" id="GLK86653.1"/>
    </source>
</evidence>
<evidence type="ECO:0000313" key="3">
    <source>
        <dbReference type="Proteomes" id="UP001143330"/>
    </source>
</evidence>
<name>A0A9W6ND90_9HYPH</name>
<evidence type="ECO:0000256" key="1">
    <source>
        <dbReference type="SAM" id="MobiDB-lite"/>
    </source>
</evidence>
<reference evidence="2" key="2">
    <citation type="submission" date="2023-01" db="EMBL/GenBank/DDBJ databases">
        <authorList>
            <person name="Sun Q."/>
            <person name="Evtushenko L."/>
        </authorList>
    </citation>
    <scope>NUCLEOTIDE SEQUENCE</scope>
    <source>
        <strain evidence="2">VKM B-2789</strain>
    </source>
</reference>
<comment type="caution">
    <text evidence="2">The sequence shown here is derived from an EMBL/GenBank/DDBJ whole genome shotgun (WGS) entry which is preliminary data.</text>
</comment>
<protein>
    <submittedName>
        <fullName evidence="2">Uncharacterized protein</fullName>
    </submittedName>
</protein>
<organism evidence="2 3">
    <name type="scientific">Ancylobacter defluvii</name>
    <dbReference type="NCBI Taxonomy" id="1282440"/>
    <lineage>
        <taxon>Bacteria</taxon>
        <taxon>Pseudomonadati</taxon>
        <taxon>Pseudomonadota</taxon>
        <taxon>Alphaproteobacteria</taxon>
        <taxon>Hyphomicrobiales</taxon>
        <taxon>Xanthobacteraceae</taxon>
        <taxon>Ancylobacter</taxon>
    </lineage>
</organism>
<dbReference type="RefSeq" id="WP_213363689.1">
    <property type="nucleotide sequence ID" value="NZ_BSFM01000021.1"/>
</dbReference>
<feature type="compositionally biased region" description="Basic and acidic residues" evidence="1">
    <location>
        <begin position="77"/>
        <end position="88"/>
    </location>
</feature>
<accession>A0A9W6ND90</accession>
<dbReference type="AlphaFoldDB" id="A0A9W6ND90"/>
<keyword evidence="3" id="KW-1185">Reference proteome</keyword>
<dbReference type="EMBL" id="BSFM01000021">
    <property type="protein sequence ID" value="GLK86653.1"/>
    <property type="molecule type" value="Genomic_DNA"/>
</dbReference>